<feature type="region of interest" description="Disordered" evidence="2">
    <location>
        <begin position="151"/>
        <end position="201"/>
    </location>
</feature>
<feature type="coiled-coil region" evidence="1">
    <location>
        <begin position="343"/>
        <end position="377"/>
    </location>
</feature>
<sequence length="1234" mass="139028">MRAFLRSSDGCFQLKPQTTTIGRHEGSDIVLKSAGVEDHHAALNFDGWENGFVLQDLNSPQGTFVNGCQVQNAAVRVSPGDILNFGAQGASFELVVDEVPQTSYPPVKRRIAWAGQLQVPADPQHCPAMSPAHLPLLQSQHRPCTWSSWAPAAASPVPHPPLQKRPLSAWTRSATASSPPDAFSRPPAERPAWTTISGNDPSSGAGAPFLRIHSVDCLLQEKDEKLLRLEKEISRLSGFEAESKQKDTVIRSLQDKIAEMAKTMAQAAARSDVELTQKLLTFDREIRAKTEEIKTLKEQISDLQKDSSEIFSHSLYERDLEIGSLRKESEKLKRDHALTTGLVTSLQREIAVKEQKIQQLKQDVEKIKKANREKDNQLAVVSAKAEEELKNACERKSLQLQEMGRRERLLKSDVDRAKVQLASFKTQVVQVCLPQAAGEAGKALSIQQVLEKVRQICEENQQSQEREKRLQEEISARLSTEKEVSENVKVFKESVRELQAFLGTSFCSDSLRRELCKFEAVLVDPLVSDVQAAVVEIARVALSWLEGAEQLLESAGLDLPTSGKGLTACLRRLLENNQETTQRNKTLQAQLEEIRESQDALLQERLKEQQVKYEQDLQIKINQIILEKEEEKKEIMKSAAAKEKDRCEKYMGEEKKMVRDLESRLRSMTEVMEMKSKEQEVTDLKLREALRNLEETTAQEMMLKQQVLGQDEQLKIIQEESEVLKQKVQEEIAGYKEQIKQHARTIVALEDSLLEAEQQQKMLEKENITLLEKIEGLQGDACRATSGTSQEASCTEESHRCVLEELAAAQSVLLAKEAAIARLTKELSETQARMSDMRGELSEKQKAELEWSLVQVKSQERDLNTLREKLSEMSKLVAQKDQELKAAAAELRQAQEDCKALQAASREMAQEPETLPQARVTPAMVEVASETEPALDLAELGAKCRGLRHEETIQRQKEGLVELRERIKLLEKMQSSIVMSKTAQSLIVQQTDLPEKRAQKAGLEKEAAPLSGAKTKCSKCLGRSPDGCSHVTAHETASLEVLEALDLRERMYLDLICALGRLMNMEELAGMQSVQHLPQEEREKVGQQRRKDFELLYEKISKLKSRLEKKEELLKDYEAQIEELRLNQESLQMCQEEVLKLEDEVYREAEEKALLREALERTQVQLGQEKRLNRVVKQRKSLEEDKEKRKEKVPPGCAHCSRGRGGKPGSQPLVPAKLKTKECPAEPSEVTGGT</sequence>
<dbReference type="SMART" id="SM00240">
    <property type="entry name" value="FHA"/>
    <property type="match status" value="1"/>
</dbReference>
<feature type="coiled-coil region" evidence="1">
    <location>
        <begin position="806"/>
        <end position="911"/>
    </location>
</feature>
<dbReference type="Pfam" id="PF00498">
    <property type="entry name" value="FHA"/>
    <property type="match status" value="1"/>
</dbReference>
<feature type="coiled-coil region" evidence="1">
    <location>
        <begin position="250"/>
        <end position="306"/>
    </location>
</feature>
<dbReference type="InterPro" id="IPR008984">
    <property type="entry name" value="SMAD_FHA_dom_sf"/>
</dbReference>
<accession>A0A8C3GFU7</accession>
<feature type="domain" description="FHA" evidence="3">
    <location>
        <begin position="19"/>
        <end position="70"/>
    </location>
</feature>
<dbReference type="SUPFAM" id="SSF49879">
    <property type="entry name" value="SMAD/FHA domain"/>
    <property type="match status" value="1"/>
</dbReference>
<evidence type="ECO:0000259" key="3">
    <source>
        <dbReference type="PROSITE" id="PS50006"/>
    </source>
</evidence>
<reference evidence="4" key="3">
    <citation type="submission" date="2025-09" db="UniProtKB">
        <authorList>
            <consortium name="Ensembl"/>
        </authorList>
    </citation>
    <scope>IDENTIFICATION</scope>
</reference>
<dbReference type="InterPro" id="IPR052642">
    <property type="entry name" value="CC-FHA_domain"/>
</dbReference>
<keyword evidence="1" id="KW-0175">Coiled coil</keyword>
<feature type="coiled-coil region" evidence="1">
    <location>
        <begin position="446"/>
        <end position="473"/>
    </location>
</feature>
<protein>
    <submittedName>
        <fullName evidence="4">Forkhead associated phosphopeptide binding domain 1</fullName>
    </submittedName>
</protein>
<evidence type="ECO:0000313" key="5">
    <source>
        <dbReference type="Proteomes" id="UP000694556"/>
    </source>
</evidence>
<evidence type="ECO:0000256" key="2">
    <source>
        <dbReference type="SAM" id="MobiDB-lite"/>
    </source>
</evidence>
<dbReference type="PANTHER" id="PTHR18853:SF7">
    <property type="entry name" value="FORKHEAD-ASSOCIATED DOMAIN-CONTAINING PROTEIN 1"/>
    <property type="match status" value="1"/>
</dbReference>
<feature type="region of interest" description="Disordered" evidence="2">
    <location>
        <begin position="1178"/>
        <end position="1234"/>
    </location>
</feature>
<evidence type="ECO:0000313" key="4">
    <source>
        <dbReference type="Ensembl" id="ENSCMMP00000006239.1"/>
    </source>
</evidence>
<feature type="compositionally biased region" description="Basic and acidic residues" evidence="2">
    <location>
        <begin position="1180"/>
        <end position="1193"/>
    </location>
</feature>
<keyword evidence="5" id="KW-1185">Reference proteome</keyword>
<proteinExistence type="predicted"/>
<dbReference type="PROSITE" id="PS50006">
    <property type="entry name" value="FHA_DOMAIN"/>
    <property type="match status" value="1"/>
</dbReference>
<feature type="coiled-coil region" evidence="1">
    <location>
        <begin position="1093"/>
        <end position="1144"/>
    </location>
</feature>
<dbReference type="Gene3D" id="2.60.200.20">
    <property type="match status" value="1"/>
</dbReference>
<evidence type="ECO:0000256" key="1">
    <source>
        <dbReference type="SAM" id="Coils"/>
    </source>
</evidence>
<dbReference type="AlphaFoldDB" id="A0A8C3GFU7"/>
<dbReference type="PANTHER" id="PTHR18853">
    <property type="entry name" value="FORKHEAD-ASSOCIATED DOMAIN-CONTAINING PROTEIN 1-RELATED"/>
    <property type="match status" value="1"/>
</dbReference>
<dbReference type="InterPro" id="IPR000253">
    <property type="entry name" value="FHA_dom"/>
</dbReference>
<dbReference type="Proteomes" id="UP000694556">
    <property type="component" value="Chromosome 22"/>
</dbReference>
<organism evidence="4 5">
    <name type="scientific">Cairina moschata</name>
    <name type="common">Muscovy duck</name>
    <dbReference type="NCBI Taxonomy" id="8855"/>
    <lineage>
        <taxon>Eukaryota</taxon>
        <taxon>Metazoa</taxon>
        <taxon>Chordata</taxon>
        <taxon>Craniata</taxon>
        <taxon>Vertebrata</taxon>
        <taxon>Euteleostomi</taxon>
        <taxon>Archelosauria</taxon>
        <taxon>Archosauria</taxon>
        <taxon>Dinosauria</taxon>
        <taxon>Saurischia</taxon>
        <taxon>Theropoda</taxon>
        <taxon>Coelurosauria</taxon>
        <taxon>Aves</taxon>
        <taxon>Neognathae</taxon>
        <taxon>Galloanserae</taxon>
        <taxon>Anseriformes</taxon>
        <taxon>Anatidae</taxon>
        <taxon>Anatinae</taxon>
        <taxon>Cairina</taxon>
    </lineage>
</organism>
<dbReference type="CDD" id="cd22700">
    <property type="entry name" value="FHA_FHAD1"/>
    <property type="match status" value="1"/>
</dbReference>
<reference evidence="4" key="2">
    <citation type="submission" date="2025-08" db="UniProtKB">
        <authorList>
            <consortium name="Ensembl"/>
        </authorList>
    </citation>
    <scope>IDENTIFICATION</scope>
</reference>
<dbReference type="Ensembl" id="ENSCMMT00000006948.1">
    <property type="protein sequence ID" value="ENSCMMP00000006239.1"/>
    <property type="gene ID" value="ENSCMMG00000003928.1"/>
</dbReference>
<name>A0A8C3GFU7_CAIMO</name>
<feature type="coiled-coil region" evidence="1">
    <location>
        <begin position="570"/>
        <end position="773"/>
    </location>
</feature>
<reference evidence="4" key="1">
    <citation type="submission" date="2018-09" db="EMBL/GenBank/DDBJ databases">
        <title>Common duck and Muscovy duck high density SNP chip.</title>
        <authorList>
            <person name="Vignal A."/>
            <person name="Thebault N."/>
            <person name="Warren W.C."/>
        </authorList>
    </citation>
    <scope>NUCLEOTIDE SEQUENCE [LARGE SCALE GENOMIC DNA]</scope>
</reference>